<dbReference type="Proteomes" id="UP000095651">
    <property type="component" value="Unassembled WGS sequence"/>
</dbReference>
<evidence type="ECO:0000256" key="1">
    <source>
        <dbReference type="ARBA" id="ARBA00000085"/>
    </source>
</evidence>
<sequence>MSETISGKRKYIWYVVSFFIIMAATCTFCFIWLIQASSKASQKAGIEMDTLYLRELTTQTIGHFHTSINSQFSQLRISVSSMKKEDLKDWESLKLYLEQAQKHNDFNFFALVDDEGRYYCADGVFPGASKISFLGQLLQGEKNLLSYNETIMGEDIILMGDSVTPFSFENHTMVAVLAGIDVNAINSQLSLKRVDAKTYSSMIDRLGKFIINNSYNSRLTQSSNIFSKLHKYAEFQQGYSLETVREDLKNGSSGLSAYEIDGEKQYMYYAPIQGTDWYLLTIIPYEVVDSTISDLIGTLNRNSIGMMAFILTLLSVVFVFYYISISRNEKRMQEANVAAEEARRKAEEASHAKSEFLSRMSHEIRTPMNGIVGMNTIARQNINHPDKAEEYLRKQALSTQHLLSLINDVLDMSKIESGKIEIKRESFYLKDLLEELSTSYYSQAEIREINYETILEDEIGGSLIGDSLRLNQILNNLLSNAMKFTPSGGTVRLRISKVLEKDREISMKFEVTDTGCGIAEENLEKVFESFEQENSDVTKKYGGTGLGLAIVKRFTELMGGRIWVDSQVGSGSTFVVELPFGIDREDRQGAMLKQESLSDGITSNQTDSQVKFDFTGKHFLLAEDNEINMEIAVELIGMTGAVIETAENGKKALELFSCSEPEYYDLILMDVHMPVMDGYEATRQIRCLDRPDALHIPILAMTANAFVEDKEECKRAGMDAHIAKPLDMKVLYSTINRFLKKA</sequence>
<dbReference type="Gene3D" id="1.10.287.130">
    <property type="match status" value="1"/>
</dbReference>
<reference evidence="15 16" key="1">
    <citation type="submission" date="2015-09" db="EMBL/GenBank/DDBJ databases">
        <authorList>
            <consortium name="Pathogen Informatics"/>
        </authorList>
    </citation>
    <scope>NUCLEOTIDE SEQUENCE [LARGE SCALE GENOMIC DNA]</scope>
    <source>
        <strain evidence="15 16">2789STDY5608850</strain>
    </source>
</reference>
<evidence type="ECO:0000313" key="15">
    <source>
        <dbReference type="EMBL" id="CUO28927.1"/>
    </source>
</evidence>
<dbReference type="Pfam" id="PF00512">
    <property type="entry name" value="HisKA"/>
    <property type="match status" value="1"/>
</dbReference>
<dbReference type="PROSITE" id="PS50110">
    <property type="entry name" value="RESPONSE_REGULATORY"/>
    <property type="match status" value="1"/>
</dbReference>
<dbReference type="InterPro" id="IPR001789">
    <property type="entry name" value="Sig_transdc_resp-reg_receiver"/>
</dbReference>
<feature type="modified residue" description="4-aspartylphosphate" evidence="10">
    <location>
        <position position="670"/>
    </location>
</feature>
<dbReference type="EMBL" id="CYZE01000005">
    <property type="protein sequence ID" value="CUO28927.1"/>
    <property type="molecule type" value="Genomic_DNA"/>
</dbReference>
<feature type="domain" description="Histidine kinase" evidence="13">
    <location>
        <begin position="359"/>
        <end position="582"/>
    </location>
</feature>
<dbReference type="SUPFAM" id="SSF55874">
    <property type="entry name" value="ATPase domain of HSP90 chaperone/DNA topoisomerase II/histidine kinase"/>
    <property type="match status" value="1"/>
</dbReference>
<proteinExistence type="inferred from homology"/>
<comment type="similarity">
    <text evidence="2">In the N-terminal section; belongs to the phytochrome family.</text>
</comment>
<evidence type="ECO:0000256" key="12">
    <source>
        <dbReference type="SAM" id="Phobius"/>
    </source>
</evidence>
<dbReference type="SMART" id="SM00448">
    <property type="entry name" value="REC"/>
    <property type="match status" value="1"/>
</dbReference>
<keyword evidence="12" id="KW-1133">Transmembrane helix</keyword>
<accession>A0A174DUL8</accession>
<dbReference type="CDD" id="cd16922">
    <property type="entry name" value="HATPase_EvgS-ArcB-TorS-like"/>
    <property type="match status" value="1"/>
</dbReference>
<evidence type="ECO:0000313" key="16">
    <source>
        <dbReference type="Proteomes" id="UP000095651"/>
    </source>
</evidence>
<evidence type="ECO:0000259" key="14">
    <source>
        <dbReference type="PROSITE" id="PS50110"/>
    </source>
</evidence>
<dbReference type="Pfam" id="PF02518">
    <property type="entry name" value="HATPase_c"/>
    <property type="match status" value="1"/>
</dbReference>
<dbReference type="FunFam" id="3.30.565.10:FF:000010">
    <property type="entry name" value="Sensor histidine kinase RcsC"/>
    <property type="match status" value="1"/>
</dbReference>
<dbReference type="PROSITE" id="PS50109">
    <property type="entry name" value="HIS_KIN"/>
    <property type="match status" value="1"/>
</dbReference>
<keyword evidence="7" id="KW-0902">Two-component regulatory system</keyword>
<evidence type="ECO:0000256" key="3">
    <source>
        <dbReference type="ARBA" id="ARBA00012438"/>
    </source>
</evidence>
<evidence type="ECO:0000256" key="11">
    <source>
        <dbReference type="SAM" id="Coils"/>
    </source>
</evidence>
<comment type="function">
    <text evidence="8">May play the central regulatory role in sporulation. It may be an element of the effector pathway responsible for the activation of sporulation genes in response to nutritional stress. Spo0A may act in concert with spo0H (a sigma factor) to control the expression of some genes that are critical to the sporulation process.</text>
</comment>
<dbReference type="RefSeq" id="WP_055655274.1">
    <property type="nucleotide sequence ID" value="NZ_CABIXC010000005.1"/>
</dbReference>
<dbReference type="CDD" id="cd12912">
    <property type="entry name" value="PDC2_MCP_like"/>
    <property type="match status" value="1"/>
</dbReference>
<evidence type="ECO:0000256" key="4">
    <source>
        <dbReference type="ARBA" id="ARBA00018672"/>
    </source>
</evidence>
<feature type="domain" description="Response regulatory" evidence="14">
    <location>
        <begin position="618"/>
        <end position="739"/>
    </location>
</feature>
<dbReference type="EC" id="2.7.13.3" evidence="3"/>
<gene>
    <name evidence="15" type="primary">luxQ_3</name>
    <name evidence="15" type="ORF">ERS852407_02363</name>
</gene>
<dbReference type="PRINTS" id="PR00344">
    <property type="entry name" value="BCTRLSENSOR"/>
</dbReference>
<dbReference type="SUPFAM" id="SSF52172">
    <property type="entry name" value="CheY-like"/>
    <property type="match status" value="1"/>
</dbReference>
<keyword evidence="6 15" id="KW-0418">Kinase</keyword>
<keyword evidence="12" id="KW-0472">Membrane</keyword>
<protein>
    <recommendedName>
        <fullName evidence="9">Circadian input-output histidine kinase CikA</fullName>
        <ecNumber evidence="3">2.7.13.3</ecNumber>
    </recommendedName>
    <alternativeName>
        <fullName evidence="4">Stage 0 sporulation protein A homolog</fullName>
    </alternativeName>
</protein>
<keyword evidence="5 10" id="KW-0597">Phosphoprotein</keyword>
<dbReference type="SMART" id="SM00387">
    <property type="entry name" value="HATPase_c"/>
    <property type="match status" value="1"/>
</dbReference>
<dbReference type="InterPro" id="IPR003661">
    <property type="entry name" value="HisK_dim/P_dom"/>
</dbReference>
<dbReference type="SUPFAM" id="SSF47384">
    <property type="entry name" value="Homodimeric domain of signal transducing histidine kinase"/>
    <property type="match status" value="1"/>
</dbReference>
<feature type="coiled-coil region" evidence="11">
    <location>
        <begin position="325"/>
        <end position="359"/>
    </location>
</feature>
<evidence type="ECO:0000256" key="5">
    <source>
        <dbReference type="ARBA" id="ARBA00022553"/>
    </source>
</evidence>
<dbReference type="Pfam" id="PF00072">
    <property type="entry name" value="Response_reg"/>
    <property type="match status" value="1"/>
</dbReference>
<dbReference type="Gene3D" id="3.40.50.2300">
    <property type="match status" value="1"/>
</dbReference>
<feature type="transmembrane region" description="Helical" evidence="12">
    <location>
        <begin position="304"/>
        <end position="323"/>
    </location>
</feature>
<organism evidence="15 16">
    <name type="scientific">Hungatella hathewayi</name>
    <dbReference type="NCBI Taxonomy" id="154046"/>
    <lineage>
        <taxon>Bacteria</taxon>
        <taxon>Bacillati</taxon>
        <taxon>Bacillota</taxon>
        <taxon>Clostridia</taxon>
        <taxon>Lachnospirales</taxon>
        <taxon>Lachnospiraceae</taxon>
        <taxon>Hungatella</taxon>
    </lineage>
</organism>
<dbReference type="Gene3D" id="3.30.450.20">
    <property type="entry name" value="PAS domain"/>
    <property type="match status" value="1"/>
</dbReference>
<evidence type="ECO:0000256" key="7">
    <source>
        <dbReference type="ARBA" id="ARBA00023012"/>
    </source>
</evidence>
<dbReference type="CDD" id="cd17546">
    <property type="entry name" value="REC_hyHK_CKI1_RcsC-like"/>
    <property type="match status" value="1"/>
</dbReference>
<dbReference type="InterPro" id="IPR003594">
    <property type="entry name" value="HATPase_dom"/>
</dbReference>
<dbReference type="GO" id="GO:0000155">
    <property type="term" value="F:phosphorelay sensor kinase activity"/>
    <property type="evidence" value="ECO:0007669"/>
    <property type="project" value="InterPro"/>
</dbReference>
<dbReference type="PANTHER" id="PTHR45339">
    <property type="entry name" value="HYBRID SIGNAL TRANSDUCTION HISTIDINE KINASE J"/>
    <property type="match status" value="1"/>
</dbReference>
<dbReference type="PANTHER" id="PTHR45339:SF1">
    <property type="entry name" value="HYBRID SIGNAL TRANSDUCTION HISTIDINE KINASE J"/>
    <property type="match status" value="1"/>
</dbReference>
<evidence type="ECO:0000256" key="10">
    <source>
        <dbReference type="PROSITE-ProRule" id="PRU00169"/>
    </source>
</evidence>
<dbReference type="InterPro" id="IPR036890">
    <property type="entry name" value="HATPase_C_sf"/>
</dbReference>
<keyword evidence="12" id="KW-0812">Transmembrane</keyword>
<dbReference type="InterPro" id="IPR005467">
    <property type="entry name" value="His_kinase_dom"/>
</dbReference>
<feature type="transmembrane region" description="Helical" evidence="12">
    <location>
        <begin position="12"/>
        <end position="34"/>
    </location>
</feature>
<dbReference type="InterPro" id="IPR004358">
    <property type="entry name" value="Sig_transdc_His_kin-like_C"/>
</dbReference>
<keyword evidence="15" id="KW-0808">Transferase</keyword>
<dbReference type="Gene3D" id="3.30.565.10">
    <property type="entry name" value="Histidine kinase-like ATPase, C-terminal domain"/>
    <property type="match status" value="1"/>
</dbReference>
<dbReference type="CDD" id="cd00082">
    <property type="entry name" value="HisKA"/>
    <property type="match status" value="1"/>
</dbReference>
<name>A0A174DUL8_9FIRM</name>
<dbReference type="InterPro" id="IPR036097">
    <property type="entry name" value="HisK_dim/P_sf"/>
</dbReference>
<dbReference type="SMART" id="SM00388">
    <property type="entry name" value="HisKA"/>
    <property type="match status" value="1"/>
</dbReference>
<comment type="catalytic activity">
    <reaction evidence="1">
        <text>ATP + protein L-histidine = ADP + protein N-phospho-L-histidine.</text>
        <dbReference type="EC" id="2.7.13.3"/>
    </reaction>
</comment>
<evidence type="ECO:0000256" key="2">
    <source>
        <dbReference type="ARBA" id="ARBA00006402"/>
    </source>
</evidence>
<evidence type="ECO:0000259" key="13">
    <source>
        <dbReference type="PROSITE" id="PS50109"/>
    </source>
</evidence>
<evidence type="ECO:0000256" key="9">
    <source>
        <dbReference type="ARBA" id="ARBA00074306"/>
    </source>
</evidence>
<evidence type="ECO:0000256" key="6">
    <source>
        <dbReference type="ARBA" id="ARBA00022777"/>
    </source>
</evidence>
<evidence type="ECO:0000256" key="8">
    <source>
        <dbReference type="ARBA" id="ARBA00024867"/>
    </source>
</evidence>
<dbReference type="AlphaFoldDB" id="A0A174DUL8"/>
<dbReference type="InterPro" id="IPR011006">
    <property type="entry name" value="CheY-like_superfamily"/>
</dbReference>
<keyword evidence="11" id="KW-0175">Coiled coil</keyword>